<comment type="similarity">
    <text evidence="1">Belongs to the CWF19 family.</text>
</comment>
<feature type="domain" description="Cwf19-like C-terminal" evidence="4">
    <location>
        <begin position="313"/>
        <end position="421"/>
    </location>
</feature>
<evidence type="ECO:0000313" key="5">
    <source>
        <dbReference type="EMBL" id="KAF6029737.1"/>
    </source>
</evidence>
<protein>
    <submittedName>
        <fullName evidence="5">CWF19L1</fullName>
    </submittedName>
</protein>
<reference evidence="5" key="1">
    <citation type="submission" date="2020-06" db="EMBL/GenBank/DDBJ databases">
        <title>Draft genome of Bugula neritina, a colonial animal packing powerful symbionts and potential medicines.</title>
        <authorList>
            <person name="Rayko M."/>
        </authorList>
    </citation>
    <scope>NUCLEOTIDE SEQUENCE [LARGE SCALE GENOMIC DNA]</scope>
    <source>
        <strain evidence="5">Kwan_BN1</strain>
    </source>
</reference>
<comment type="caution">
    <text evidence="5">The sequence shown here is derived from an EMBL/GenBank/DDBJ whole genome shotgun (WGS) entry which is preliminary data.</text>
</comment>
<dbReference type="PANTHER" id="PTHR12072:SF4">
    <property type="entry name" value="CWF19-LIKE PROTEIN 1"/>
    <property type="match status" value="1"/>
</dbReference>
<evidence type="ECO:0000256" key="1">
    <source>
        <dbReference type="ARBA" id="ARBA00006795"/>
    </source>
</evidence>
<evidence type="ECO:0000256" key="2">
    <source>
        <dbReference type="SAM" id="MobiDB-lite"/>
    </source>
</evidence>
<evidence type="ECO:0000259" key="4">
    <source>
        <dbReference type="Pfam" id="PF04677"/>
    </source>
</evidence>
<sequence length="525" mass="58723">MAEPERSLKVFVSGDVNGKFNSLFSRISSIQKKMGKFDLLFCVGSFFGNDMSQWVPYKDGEKEVPVETYILGCNDDEYAQHFMEDGGGELCSNVTYLGKSGLFTSTSGLTVGYLSGRDGGDKDDFSHFSKADVDALKRKILNTSTFKGIDILLTSVWPKDVNKYGTELKQQPTCASESVAQLALAVKPRYHFSGLEGISYERNPYRNHKLLTGQQSHVSRFVALAHAGNKDKLKYLYAFNIAPLKYIGADELHKQPVDTTECPYKKDFNQQTSRGAPERNEFFYGDSPSAGTKRHGTAHGDEPPVKRSSEPPKPKGPCWFCLGSPEVEKHLVVSVGTSVYLALAKGGLNEQHVLILPIGHFQSLVTCSDDVLQEIAKYKAALKKFYKSQGKTPVFFERNFKSSHTQIQTVPIPKDKAGSCMQVFMDNASQLGIDLVEIPERSDLKEIVPAGKTYFYVELPTGEKLFHSIKKNFPVQFGREVLADEVLLNQPDKVDWRNCAVSKEKEKELAKQFQQDFRSFDFNAL</sequence>
<feature type="domain" description="Cwf19-like protein C-terminal" evidence="3">
    <location>
        <begin position="435"/>
        <end position="522"/>
    </location>
</feature>
<dbReference type="InterPro" id="IPR006768">
    <property type="entry name" value="Cwf19-like_C_dom-1"/>
</dbReference>
<dbReference type="CDD" id="cd07380">
    <property type="entry name" value="MPP_CWF19_N"/>
    <property type="match status" value="1"/>
</dbReference>
<evidence type="ECO:0000259" key="3">
    <source>
        <dbReference type="Pfam" id="PF04676"/>
    </source>
</evidence>
<dbReference type="OrthoDB" id="444325at2759"/>
<proteinExistence type="inferred from homology"/>
<dbReference type="InterPro" id="IPR040194">
    <property type="entry name" value="Cwf19-like"/>
</dbReference>
<dbReference type="InterPro" id="IPR006767">
    <property type="entry name" value="Cwf19-like_C_dom-2"/>
</dbReference>
<dbReference type="Pfam" id="PF04676">
    <property type="entry name" value="CwfJ_C_2"/>
    <property type="match status" value="1"/>
</dbReference>
<dbReference type="GO" id="GO:0000398">
    <property type="term" value="P:mRNA splicing, via spliceosome"/>
    <property type="evidence" value="ECO:0007669"/>
    <property type="project" value="TreeGrafter"/>
</dbReference>
<dbReference type="PANTHER" id="PTHR12072">
    <property type="entry name" value="CWF19, CELL CYCLE CONTROL PROTEIN"/>
    <property type="match status" value="1"/>
</dbReference>
<dbReference type="GO" id="GO:0071014">
    <property type="term" value="C:post-mRNA release spliceosomal complex"/>
    <property type="evidence" value="ECO:0007669"/>
    <property type="project" value="TreeGrafter"/>
</dbReference>
<dbReference type="InterPro" id="IPR036265">
    <property type="entry name" value="HIT-like_sf"/>
</dbReference>
<evidence type="ECO:0000313" key="6">
    <source>
        <dbReference type="Proteomes" id="UP000593567"/>
    </source>
</evidence>
<feature type="compositionally biased region" description="Basic and acidic residues" evidence="2">
    <location>
        <begin position="298"/>
        <end position="313"/>
    </location>
</feature>
<organism evidence="5 6">
    <name type="scientific">Bugula neritina</name>
    <name type="common">Brown bryozoan</name>
    <name type="synonym">Sertularia neritina</name>
    <dbReference type="NCBI Taxonomy" id="10212"/>
    <lineage>
        <taxon>Eukaryota</taxon>
        <taxon>Metazoa</taxon>
        <taxon>Spiralia</taxon>
        <taxon>Lophotrochozoa</taxon>
        <taxon>Bryozoa</taxon>
        <taxon>Gymnolaemata</taxon>
        <taxon>Cheilostomatida</taxon>
        <taxon>Flustrina</taxon>
        <taxon>Buguloidea</taxon>
        <taxon>Bugulidae</taxon>
        <taxon>Bugula</taxon>
    </lineage>
</organism>
<dbReference type="SUPFAM" id="SSF54197">
    <property type="entry name" value="HIT-like"/>
    <property type="match status" value="1"/>
</dbReference>
<feature type="region of interest" description="Disordered" evidence="2">
    <location>
        <begin position="263"/>
        <end position="313"/>
    </location>
</feature>
<dbReference type="AlphaFoldDB" id="A0A7J7JUT9"/>
<dbReference type="GO" id="GO:0061632">
    <property type="term" value="F:RNA lariat debranching enzyme activator activity"/>
    <property type="evidence" value="ECO:0007669"/>
    <property type="project" value="TreeGrafter"/>
</dbReference>
<dbReference type="Pfam" id="PF04677">
    <property type="entry name" value="CwfJ_C_1"/>
    <property type="match status" value="1"/>
</dbReference>
<dbReference type="Proteomes" id="UP000593567">
    <property type="component" value="Unassembled WGS sequence"/>
</dbReference>
<keyword evidence="6" id="KW-1185">Reference proteome</keyword>
<name>A0A7J7JUT9_BUGNE</name>
<gene>
    <name evidence="5" type="ORF">EB796_011945</name>
</gene>
<dbReference type="EMBL" id="VXIV02001789">
    <property type="protein sequence ID" value="KAF6029737.1"/>
    <property type="molecule type" value="Genomic_DNA"/>
</dbReference>
<accession>A0A7J7JUT9</accession>